<evidence type="ECO:0000313" key="4">
    <source>
        <dbReference type="Proteomes" id="UP000006334"/>
    </source>
</evidence>
<dbReference type="OrthoDB" id="5395931at2"/>
<feature type="signal peptide" evidence="2">
    <location>
        <begin position="1"/>
        <end position="21"/>
    </location>
</feature>
<proteinExistence type="predicted"/>
<keyword evidence="1" id="KW-0175">Coiled coil</keyword>
<dbReference type="Proteomes" id="UP000006334">
    <property type="component" value="Unassembled WGS sequence"/>
</dbReference>
<evidence type="ECO:0000313" key="3">
    <source>
        <dbReference type="EMBL" id="GAC15555.1"/>
    </source>
</evidence>
<feature type="chain" id="PRO_5003897650" description="AraC family transcriptional regulator" evidence="2">
    <location>
        <begin position="22"/>
        <end position="175"/>
    </location>
</feature>
<sequence>MNMSTFIAALLLLSVAFQSSAQQSADTDQQTVAKQLQQLRKEVIALNRDLFVLEEDLLFPSSTQVVVYLSVDVGTYFKLDSVELKIDDKVVTEFLYTDRQVDALYRGGVQRLHIGNLAQGDHQISAFFIGLGPEGREYKRAATFNFKKEADAKALELKISDSSVKQQPEFTVVEL</sequence>
<reference evidence="3 4" key="1">
    <citation type="journal article" date="2017" name="Antonie Van Leeuwenhoek">
        <title>Rhizobium rhizosphaerae sp. nov., a novel species isolated from rice rhizosphere.</title>
        <authorList>
            <person name="Zhao J.J."/>
            <person name="Zhang J."/>
            <person name="Zhang R.J."/>
            <person name="Zhang C.W."/>
            <person name="Yin H.Q."/>
            <person name="Zhang X.X."/>
        </authorList>
    </citation>
    <scope>NUCLEOTIDE SEQUENCE [LARGE SCALE GENOMIC DNA]</scope>
    <source>
        <strain evidence="3 4">E3</strain>
    </source>
</reference>
<dbReference type="eggNOG" id="ENOG5031XQC">
    <property type="taxonomic scope" value="Bacteria"/>
</dbReference>
<dbReference type="RefSeq" id="WP_008845360.1">
    <property type="nucleotide sequence ID" value="NZ_BAEN01000059.1"/>
</dbReference>
<dbReference type="EMBL" id="BAEN01000059">
    <property type="protein sequence ID" value="GAC15555.1"/>
    <property type="molecule type" value="Genomic_DNA"/>
</dbReference>
<evidence type="ECO:0008006" key="5">
    <source>
        <dbReference type="Google" id="ProtNLM"/>
    </source>
</evidence>
<protein>
    <recommendedName>
        <fullName evidence="5">AraC family transcriptional regulator</fullName>
    </recommendedName>
</protein>
<keyword evidence="4" id="KW-1185">Reference proteome</keyword>
<evidence type="ECO:0000256" key="2">
    <source>
        <dbReference type="SAM" id="SignalP"/>
    </source>
</evidence>
<organism evidence="3 4">
    <name type="scientific">Aliiglaciecola lipolytica E3</name>
    <dbReference type="NCBI Taxonomy" id="1127673"/>
    <lineage>
        <taxon>Bacteria</taxon>
        <taxon>Pseudomonadati</taxon>
        <taxon>Pseudomonadota</taxon>
        <taxon>Gammaproteobacteria</taxon>
        <taxon>Alteromonadales</taxon>
        <taxon>Alteromonadaceae</taxon>
        <taxon>Aliiglaciecola</taxon>
    </lineage>
</organism>
<dbReference type="STRING" id="1127673.GLIP_2934"/>
<evidence type="ECO:0000256" key="1">
    <source>
        <dbReference type="SAM" id="Coils"/>
    </source>
</evidence>
<gene>
    <name evidence="3" type="ORF">GLIP_2934</name>
</gene>
<keyword evidence="2" id="KW-0732">Signal</keyword>
<dbReference type="AlphaFoldDB" id="K6YWC7"/>
<feature type="coiled-coil region" evidence="1">
    <location>
        <begin position="29"/>
        <end position="56"/>
    </location>
</feature>
<accession>K6YWC7</accession>
<comment type="caution">
    <text evidence="3">The sequence shown here is derived from an EMBL/GenBank/DDBJ whole genome shotgun (WGS) entry which is preliminary data.</text>
</comment>
<name>K6YWC7_9ALTE</name>